<keyword evidence="1" id="KW-0812">Transmembrane</keyword>
<organism evidence="2 3">
    <name type="scientific">Aspergillus luchuensis (strain CBS 106.47)</name>
    <dbReference type="NCBI Taxonomy" id="1137211"/>
    <lineage>
        <taxon>Eukaryota</taxon>
        <taxon>Fungi</taxon>
        <taxon>Dikarya</taxon>
        <taxon>Ascomycota</taxon>
        <taxon>Pezizomycotina</taxon>
        <taxon>Eurotiomycetes</taxon>
        <taxon>Eurotiomycetidae</taxon>
        <taxon>Eurotiales</taxon>
        <taxon>Aspergillaceae</taxon>
        <taxon>Aspergillus</taxon>
        <taxon>Aspergillus subgen. Circumdati</taxon>
    </lineage>
</organism>
<evidence type="ECO:0000313" key="2">
    <source>
        <dbReference type="EMBL" id="OJZ81595.1"/>
    </source>
</evidence>
<dbReference type="VEuPathDB" id="FungiDB:ASPFODRAFT_379179"/>
<reference evidence="3" key="1">
    <citation type="journal article" date="2017" name="Genome Biol.">
        <title>Comparative genomics reveals high biological diversity and specific adaptations in the industrially and medically important fungal genus Aspergillus.</title>
        <authorList>
            <person name="de Vries R.P."/>
            <person name="Riley R."/>
            <person name="Wiebenga A."/>
            <person name="Aguilar-Osorio G."/>
            <person name="Amillis S."/>
            <person name="Uchima C.A."/>
            <person name="Anderluh G."/>
            <person name="Asadollahi M."/>
            <person name="Askin M."/>
            <person name="Barry K."/>
            <person name="Battaglia E."/>
            <person name="Bayram O."/>
            <person name="Benocci T."/>
            <person name="Braus-Stromeyer S.A."/>
            <person name="Caldana C."/>
            <person name="Canovas D."/>
            <person name="Cerqueira G.C."/>
            <person name="Chen F."/>
            <person name="Chen W."/>
            <person name="Choi C."/>
            <person name="Clum A."/>
            <person name="Dos Santos R.A."/>
            <person name="Damasio A.R."/>
            <person name="Diallinas G."/>
            <person name="Emri T."/>
            <person name="Fekete E."/>
            <person name="Flipphi M."/>
            <person name="Freyberg S."/>
            <person name="Gallo A."/>
            <person name="Gournas C."/>
            <person name="Habgood R."/>
            <person name="Hainaut M."/>
            <person name="Harispe M.L."/>
            <person name="Henrissat B."/>
            <person name="Hilden K.S."/>
            <person name="Hope R."/>
            <person name="Hossain A."/>
            <person name="Karabika E."/>
            <person name="Karaffa L."/>
            <person name="Karanyi Z."/>
            <person name="Krasevec N."/>
            <person name="Kuo A."/>
            <person name="Kusch H."/>
            <person name="LaButti K."/>
            <person name="Lagendijk E.L."/>
            <person name="Lapidus A."/>
            <person name="Levasseur A."/>
            <person name="Lindquist E."/>
            <person name="Lipzen A."/>
            <person name="Logrieco A.F."/>
            <person name="MacCabe A."/>
            <person name="Maekelae M.R."/>
            <person name="Malavazi I."/>
            <person name="Melin P."/>
            <person name="Meyer V."/>
            <person name="Mielnichuk N."/>
            <person name="Miskei M."/>
            <person name="Molnar A.P."/>
            <person name="Mule G."/>
            <person name="Ngan C.Y."/>
            <person name="Orejas M."/>
            <person name="Orosz E."/>
            <person name="Ouedraogo J.P."/>
            <person name="Overkamp K.M."/>
            <person name="Park H.-S."/>
            <person name="Perrone G."/>
            <person name="Piumi F."/>
            <person name="Punt P.J."/>
            <person name="Ram A.F."/>
            <person name="Ramon A."/>
            <person name="Rauscher S."/>
            <person name="Record E."/>
            <person name="Riano-Pachon D.M."/>
            <person name="Robert V."/>
            <person name="Roehrig J."/>
            <person name="Ruller R."/>
            <person name="Salamov A."/>
            <person name="Salih N.S."/>
            <person name="Samson R.A."/>
            <person name="Sandor E."/>
            <person name="Sanguinetti M."/>
            <person name="Schuetze T."/>
            <person name="Sepcic K."/>
            <person name="Shelest E."/>
            <person name="Sherlock G."/>
            <person name="Sophianopoulou V."/>
            <person name="Squina F.M."/>
            <person name="Sun H."/>
            <person name="Susca A."/>
            <person name="Todd R.B."/>
            <person name="Tsang A."/>
            <person name="Unkles S.E."/>
            <person name="van de Wiele N."/>
            <person name="van Rossen-Uffink D."/>
            <person name="Oliveira J.V."/>
            <person name="Vesth T.C."/>
            <person name="Visser J."/>
            <person name="Yu J.-H."/>
            <person name="Zhou M."/>
            <person name="Andersen M.R."/>
            <person name="Archer D.B."/>
            <person name="Baker S.E."/>
            <person name="Benoit I."/>
            <person name="Brakhage A.A."/>
            <person name="Braus G.H."/>
            <person name="Fischer R."/>
            <person name="Frisvad J.C."/>
            <person name="Goldman G.H."/>
            <person name="Houbraken J."/>
            <person name="Oakley B."/>
            <person name="Pocsi I."/>
            <person name="Scazzocchio C."/>
            <person name="Seiboth B."/>
            <person name="vanKuyk P.A."/>
            <person name="Wortman J."/>
            <person name="Dyer P.S."/>
            <person name="Grigoriev I.V."/>
        </authorList>
    </citation>
    <scope>NUCLEOTIDE SEQUENCE [LARGE SCALE GENOMIC DNA]</scope>
    <source>
        <strain evidence="3">CBS 106.47</strain>
    </source>
</reference>
<protein>
    <submittedName>
        <fullName evidence="2">Uncharacterized protein</fullName>
    </submittedName>
</protein>
<evidence type="ECO:0000313" key="3">
    <source>
        <dbReference type="Proteomes" id="UP000184063"/>
    </source>
</evidence>
<dbReference type="Proteomes" id="UP000184063">
    <property type="component" value="Unassembled WGS sequence"/>
</dbReference>
<proteinExistence type="predicted"/>
<accession>A0A1M3T4D4</accession>
<evidence type="ECO:0000256" key="1">
    <source>
        <dbReference type="SAM" id="Phobius"/>
    </source>
</evidence>
<sequence length="221" mass="23965">MMSVAPVIVDPPGNRTIIHSQIGKTITRRDNSLRDGRIRCQLLSSTSCHPARSCCALLTVGTRPTDNQTRRQGLSLAFLVGLLLDASCLLHCRLLQLQAWHLVSHDRTADPLHGGPLTVPMSLIDKSKASHGGSITAFLAHWVFCRLPTFSSPSPLSARYRGSILFVGSYHGGACSSHKLLLLLLLVVPLIFTGVLPLQPRLLQAISARPHFHPSPNPSAN</sequence>
<keyword evidence="1" id="KW-0472">Membrane</keyword>
<dbReference type="AlphaFoldDB" id="A0A1M3T4D4"/>
<name>A0A1M3T4D4_ASPLC</name>
<keyword evidence="1" id="KW-1133">Transmembrane helix</keyword>
<dbReference type="EMBL" id="KV878250">
    <property type="protein sequence ID" value="OJZ81595.1"/>
    <property type="molecule type" value="Genomic_DNA"/>
</dbReference>
<gene>
    <name evidence="2" type="ORF">ASPFODRAFT_379179</name>
</gene>
<feature type="transmembrane region" description="Helical" evidence="1">
    <location>
        <begin position="180"/>
        <end position="198"/>
    </location>
</feature>